<evidence type="ECO:0000313" key="2">
    <source>
        <dbReference type="Proteomes" id="UP001596162"/>
    </source>
</evidence>
<gene>
    <name evidence="1" type="ORF">ACFPH8_00355</name>
</gene>
<comment type="caution">
    <text evidence="1">The sequence shown here is derived from an EMBL/GenBank/DDBJ whole genome shotgun (WGS) entry which is preliminary data.</text>
</comment>
<dbReference type="EMBL" id="JBHSLA010000001">
    <property type="protein sequence ID" value="MFC5193766.1"/>
    <property type="molecule type" value="Genomic_DNA"/>
</dbReference>
<dbReference type="RefSeq" id="WP_376857951.1">
    <property type="nucleotide sequence ID" value="NZ_JBHSLA010000001.1"/>
</dbReference>
<name>A0ABW0C232_9FLAO</name>
<evidence type="ECO:0000313" key="1">
    <source>
        <dbReference type="EMBL" id="MFC5193766.1"/>
    </source>
</evidence>
<organism evidence="1 2">
    <name type="scientific">Bizionia hallyeonensis</name>
    <dbReference type="NCBI Taxonomy" id="1123757"/>
    <lineage>
        <taxon>Bacteria</taxon>
        <taxon>Pseudomonadati</taxon>
        <taxon>Bacteroidota</taxon>
        <taxon>Flavobacteriia</taxon>
        <taxon>Flavobacteriales</taxon>
        <taxon>Flavobacteriaceae</taxon>
        <taxon>Bizionia</taxon>
    </lineage>
</organism>
<reference evidence="2" key="1">
    <citation type="journal article" date="2019" name="Int. J. Syst. Evol. Microbiol.">
        <title>The Global Catalogue of Microorganisms (GCM) 10K type strain sequencing project: providing services to taxonomists for standard genome sequencing and annotation.</title>
        <authorList>
            <consortium name="The Broad Institute Genomics Platform"/>
            <consortium name="The Broad Institute Genome Sequencing Center for Infectious Disease"/>
            <person name="Wu L."/>
            <person name="Ma J."/>
        </authorList>
    </citation>
    <scope>NUCLEOTIDE SEQUENCE [LARGE SCALE GENOMIC DNA]</scope>
    <source>
        <strain evidence="2">JCM 17978</strain>
    </source>
</reference>
<dbReference type="Proteomes" id="UP001596162">
    <property type="component" value="Unassembled WGS sequence"/>
</dbReference>
<proteinExistence type="predicted"/>
<accession>A0ABW0C232</accession>
<sequence>MPENELPVSNELLDAFKALETKIENISAKPEINGSSISNAAFGSAAADATVYVGKKLFAPQLLPATKGDVDALKQEIQNLKFLFRMSKPN</sequence>
<keyword evidence="2" id="KW-1185">Reference proteome</keyword>
<protein>
    <submittedName>
        <fullName evidence="1">Uncharacterized protein</fullName>
    </submittedName>
</protein>